<keyword evidence="3" id="KW-1185">Reference proteome</keyword>
<dbReference type="GO" id="GO:0003677">
    <property type="term" value="F:DNA binding"/>
    <property type="evidence" value="ECO:0007669"/>
    <property type="project" value="InterPro"/>
</dbReference>
<dbReference type="KEGG" id="daw:HS1_000220"/>
<dbReference type="InterPro" id="IPR041657">
    <property type="entry name" value="HTH_17"/>
</dbReference>
<evidence type="ECO:0000259" key="1">
    <source>
        <dbReference type="Pfam" id="PF12728"/>
    </source>
</evidence>
<sequence>MKRVTPMMQNFSEIMTLEETAKYLRIGKSTLYKMAREGKIPAVKIGNQWRFKKEDIDKWFSKGQTFELR</sequence>
<accession>A0A7U4QIL4</accession>
<dbReference type="Proteomes" id="UP000070560">
    <property type="component" value="Chromosome"/>
</dbReference>
<dbReference type="Pfam" id="PF12728">
    <property type="entry name" value="HTH_17"/>
    <property type="match status" value="1"/>
</dbReference>
<dbReference type="EMBL" id="CP013015">
    <property type="protein sequence ID" value="AMM40026.1"/>
    <property type="molecule type" value="Genomic_DNA"/>
</dbReference>
<dbReference type="InterPro" id="IPR010093">
    <property type="entry name" value="SinI_DNA-bd"/>
</dbReference>
<proteinExistence type="predicted"/>
<dbReference type="Gene3D" id="3.90.105.50">
    <property type="match status" value="1"/>
</dbReference>
<feature type="domain" description="Helix-turn-helix" evidence="1">
    <location>
        <begin position="15"/>
        <end position="62"/>
    </location>
</feature>
<dbReference type="InterPro" id="IPR009061">
    <property type="entry name" value="DNA-bd_dom_put_sf"/>
</dbReference>
<protein>
    <submittedName>
        <fullName evidence="2">Excisionase family DNA binding domain-containing protein</fullName>
    </submittedName>
</protein>
<dbReference type="AlphaFoldDB" id="A0A7U4QIL4"/>
<dbReference type="InterPro" id="IPR038148">
    <property type="entry name" value="Tn1545/Tn916_Xis"/>
</dbReference>
<dbReference type="NCBIfam" id="TIGR01764">
    <property type="entry name" value="excise"/>
    <property type="match status" value="1"/>
</dbReference>
<name>A0A7U4QIL4_DESA2</name>
<organism evidence="2 3">
    <name type="scientific">Desulfofervidus auxilii</name>
    <dbReference type="NCBI Taxonomy" id="1621989"/>
    <lineage>
        <taxon>Bacteria</taxon>
        <taxon>Pseudomonadati</taxon>
        <taxon>Thermodesulfobacteriota</taxon>
        <taxon>Candidatus Desulfofervidia</taxon>
        <taxon>Candidatus Desulfofervidales</taxon>
        <taxon>Candidatus Desulfofervidaceae</taxon>
        <taxon>Candidatus Desulfofervidus</taxon>
    </lineage>
</organism>
<dbReference type="SUPFAM" id="SSF46955">
    <property type="entry name" value="Putative DNA-binding domain"/>
    <property type="match status" value="1"/>
</dbReference>
<evidence type="ECO:0000313" key="2">
    <source>
        <dbReference type="EMBL" id="AMM40026.1"/>
    </source>
</evidence>
<gene>
    <name evidence="2" type="ORF">HS1_000220</name>
</gene>
<reference evidence="2 3" key="1">
    <citation type="submission" date="2015-10" db="EMBL/GenBank/DDBJ databases">
        <title>Candidatus Desulfofervidus auxilii, a hydrogenotrophic sulfate-reducing bacterium involved in the thermophilic anaerobic oxidation of methane.</title>
        <authorList>
            <person name="Krukenberg V."/>
            <person name="Richter M."/>
            <person name="Wegener G."/>
        </authorList>
    </citation>
    <scope>NUCLEOTIDE SEQUENCE [LARGE SCALE GENOMIC DNA]</scope>
    <source>
        <strain evidence="2 3">HS1</strain>
    </source>
</reference>
<evidence type="ECO:0000313" key="3">
    <source>
        <dbReference type="Proteomes" id="UP000070560"/>
    </source>
</evidence>